<feature type="active site" evidence="7">
    <location>
        <position position="163"/>
    </location>
</feature>
<evidence type="ECO:0000259" key="11">
    <source>
        <dbReference type="Pfam" id="PF02868"/>
    </source>
</evidence>
<name>A0A2M9BKF5_9ACTN</name>
<comment type="caution">
    <text evidence="12">The sequence shown here is derived from an EMBL/GenBank/DDBJ whole genome shotgun (WGS) entry which is preliminary data.</text>
</comment>
<dbReference type="Gene3D" id="1.10.390.10">
    <property type="entry name" value="Neutral Protease Domain 2"/>
    <property type="match status" value="1"/>
</dbReference>
<keyword evidence="2 8" id="KW-0645">Protease</keyword>
<dbReference type="Pfam" id="PF02868">
    <property type="entry name" value="Peptidase_M4_C"/>
    <property type="match status" value="1"/>
</dbReference>
<comment type="similarity">
    <text evidence="1 8">Belongs to the peptidase M4 family.</text>
</comment>
<dbReference type="InterPro" id="IPR023612">
    <property type="entry name" value="Peptidase_M4"/>
</dbReference>
<evidence type="ECO:0000256" key="8">
    <source>
        <dbReference type="RuleBase" id="RU366073"/>
    </source>
</evidence>
<evidence type="ECO:0000256" key="1">
    <source>
        <dbReference type="ARBA" id="ARBA00009388"/>
    </source>
</evidence>
<reference evidence="12 13" key="1">
    <citation type="submission" date="2017-11" db="EMBL/GenBank/DDBJ databases">
        <title>Genomic Encyclopedia of Archaeal and Bacterial Type Strains, Phase II (KMG-II): From Individual Species to Whole Genera.</title>
        <authorList>
            <person name="Goeker M."/>
        </authorList>
    </citation>
    <scope>NUCLEOTIDE SEQUENCE [LARGE SCALE GENOMIC DNA]</scope>
    <source>
        <strain evidence="12 13">DSM 27763</strain>
    </source>
</reference>
<dbReference type="AlphaFoldDB" id="A0A2M9BKF5"/>
<dbReference type="GO" id="GO:0006508">
    <property type="term" value="P:proteolysis"/>
    <property type="evidence" value="ECO:0007669"/>
    <property type="project" value="UniProtKB-KW"/>
</dbReference>
<evidence type="ECO:0000313" key="13">
    <source>
        <dbReference type="Proteomes" id="UP000230842"/>
    </source>
</evidence>
<keyword evidence="4 8" id="KW-0378">Hydrolase</keyword>
<dbReference type="Proteomes" id="UP000230842">
    <property type="component" value="Unassembled WGS sequence"/>
</dbReference>
<organism evidence="12 13">
    <name type="scientific">Mumia flava</name>
    <dbReference type="NCBI Taxonomy" id="1348852"/>
    <lineage>
        <taxon>Bacteria</taxon>
        <taxon>Bacillati</taxon>
        <taxon>Actinomycetota</taxon>
        <taxon>Actinomycetes</taxon>
        <taxon>Propionibacteriales</taxon>
        <taxon>Nocardioidaceae</taxon>
        <taxon>Mumia</taxon>
    </lineage>
</organism>
<comment type="subcellular location">
    <subcellularLocation>
        <location evidence="8">Secreted</location>
    </subcellularLocation>
</comment>
<accession>A0A2M9BKF5</accession>
<feature type="region of interest" description="Disordered" evidence="9">
    <location>
        <begin position="396"/>
        <end position="439"/>
    </location>
</feature>
<dbReference type="EC" id="3.4.24.-" evidence="8"/>
<evidence type="ECO:0000256" key="2">
    <source>
        <dbReference type="ARBA" id="ARBA00022670"/>
    </source>
</evidence>
<feature type="active site" description="Proton donor" evidence="7">
    <location>
        <position position="264"/>
    </location>
</feature>
<sequence>MTCGFVPPYLLDRIAASAQSLDDPALRTRCARTRRDDLALRAARATAGPDTALPQDVDGTKAVYSAGGSTILPGALARGDDAPPTGDAAVDEAYDATSVVHETFAVVFGRDSVDGRGSPVTVTVHYGQDYDNAFWDGSQLVFGDGDGQVFGRFTDPPDVLFHEFTHGVTQFSADLVYRDQPGALNESMSDVFAAVTTQRALGQDAADADWLIGRGLFLPGIQAEALRSMRAPGTAYDDPLLGSDPQVASMDDYIETDEDNGGVHLNSGIPNHAFYRAATALGGRSWEVAGPVWYAALTGGAVGRTTDFAGFAQATVDAAAAGFGADVAGVVADAWAAVGVAPVPGSVAPVAPVGGTVTVVRTGGFAGMQREGVVDLERDPRGPEVARLVSGLEGLDPSLRSGLDQGGGGDRSGLDQRGGRDRSGLDQRGGRDRSRLDQRGGGDRFVYAITHAGRTVRVGEADLDDGLARLVRLVLGD</sequence>
<comment type="function">
    <text evidence="8">Extracellular zinc metalloprotease.</text>
</comment>
<dbReference type="PANTHER" id="PTHR43579:SF1">
    <property type="entry name" value="NEUTRAL METALLOPROTEINASE"/>
    <property type="match status" value="1"/>
</dbReference>
<evidence type="ECO:0000313" key="12">
    <source>
        <dbReference type="EMBL" id="PJJ58426.1"/>
    </source>
</evidence>
<protein>
    <recommendedName>
        <fullName evidence="8">Neutral metalloproteinase</fullName>
        <ecNumber evidence="8">3.4.24.-</ecNumber>
    </recommendedName>
</protein>
<dbReference type="PANTHER" id="PTHR43579">
    <property type="match status" value="1"/>
</dbReference>
<feature type="domain" description="Peptidase M4 C-terminal" evidence="11">
    <location>
        <begin position="173"/>
        <end position="340"/>
    </location>
</feature>
<evidence type="ECO:0000256" key="6">
    <source>
        <dbReference type="ARBA" id="ARBA00023049"/>
    </source>
</evidence>
<keyword evidence="6 8" id="KW-0482">Metalloprotease</keyword>
<dbReference type="RefSeq" id="WP_100414943.1">
    <property type="nucleotide sequence ID" value="NZ_PGEZ01000001.1"/>
</dbReference>
<evidence type="ECO:0000256" key="5">
    <source>
        <dbReference type="ARBA" id="ARBA00022833"/>
    </source>
</evidence>
<dbReference type="EMBL" id="PGEZ01000001">
    <property type="protein sequence ID" value="PJJ58426.1"/>
    <property type="molecule type" value="Genomic_DNA"/>
</dbReference>
<keyword evidence="3" id="KW-0479">Metal-binding</keyword>
<keyword evidence="13" id="KW-1185">Reference proteome</keyword>
<dbReference type="GO" id="GO:0004222">
    <property type="term" value="F:metalloendopeptidase activity"/>
    <property type="evidence" value="ECO:0007669"/>
    <property type="project" value="UniProtKB-UniRule"/>
</dbReference>
<dbReference type="OrthoDB" id="291295at2"/>
<evidence type="ECO:0000256" key="3">
    <source>
        <dbReference type="ARBA" id="ARBA00022723"/>
    </source>
</evidence>
<dbReference type="SUPFAM" id="SSF55486">
    <property type="entry name" value="Metalloproteases ('zincins'), catalytic domain"/>
    <property type="match status" value="1"/>
</dbReference>
<comment type="cofactor">
    <cofactor evidence="8">
        <name>Zn(2+)</name>
        <dbReference type="ChEBI" id="CHEBI:29105"/>
    </cofactor>
</comment>
<dbReference type="InterPro" id="IPR001570">
    <property type="entry name" value="Peptidase_M4_C_domain"/>
</dbReference>
<dbReference type="InterPro" id="IPR052759">
    <property type="entry name" value="Metalloprotease_M4"/>
</dbReference>
<evidence type="ECO:0000256" key="9">
    <source>
        <dbReference type="SAM" id="MobiDB-lite"/>
    </source>
</evidence>
<proteinExistence type="inferred from homology"/>
<evidence type="ECO:0000256" key="7">
    <source>
        <dbReference type="PIRSR" id="PIRSR623612-1"/>
    </source>
</evidence>
<dbReference type="InterPro" id="IPR027268">
    <property type="entry name" value="Peptidase_M4/M1_CTD_sf"/>
</dbReference>
<dbReference type="InterPro" id="IPR013856">
    <property type="entry name" value="Peptidase_M4_domain"/>
</dbReference>
<keyword evidence="5 8" id="KW-0862">Zinc</keyword>
<dbReference type="GO" id="GO:0005576">
    <property type="term" value="C:extracellular region"/>
    <property type="evidence" value="ECO:0007669"/>
    <property type="project" value="UniProtKB-SubCell"/>
</dbReference>
<dbReference type="PRINTS" id="PR00730">
    <property type="entry name" value="THERMOLYSIN"/>
</dbReference>
<gene>
    <name evidence="12" type="ORF">CLV56_2677</name>
</gene>
<dbReference type="Pfam" id="PF01447">
    <property type="entry name" value="Peptidase_M4"/>
    <property type="match status" value="1"/>
</dbReference>
<keyword evidence="8" id="KW-0964">Secreted</keyword>
<feature type="domain" description="Peptidase M4" evidence="10">
    <location>
        <begin position="87"/>
        <end position="170"/>
    </location>
</feature>
<feature type="compositionally biased region" description="Basic and acidic residues" evidence="9">
    <location>
        <begin position="412"/>
        <end position="439"/>
    </location>
</feature>
<dbReference type="CDD" id="cd09597">
    <property type="entry name" value="M4_TLP"/>
    <property type="match status" value="1"/>
</dbReference>
<evidence type="ECO:0000256" key="4">
    <source>
        <dbReference type="ARBA" id="ARBA00022801"/>
    </source>
</evidence>
<dbReference type="GO" id="GO:0046872">
    <property type="term" value="F:metal ion binding"/>
    <property type="evidence" value="ECO:0007669"/>
    <property type="project" value="UniProtKB-UniRule"/>
</dbReference>
<dbReference type="Gene3D" id="3.10.170.10">
    <property type="match status" value="1"/>
</dbReference>
<evidence type="ECO:0000259" key="10">
    <source>
        <dbReference type="Pfam" id="PF01447"/>
    </source>
</evidence>